<dbReference type="GeneID" id="93647801"/>
<dbReference type="VEuPathDB" id="MicrosporidiaDB:NEDG_01451"/>
<accession>A0A177ED76</accession>
<evidence type="ECO:0000313" key="5">
    <source>
        <dbReference type="Proteomes" id="UP000185944"/>
    </source>
</evidence>
<evidence type="ECO:0000256" key="1">
    <source>
        <dbReference type="PROSITE-ProRule" id="PRU00175"/>
    </source>
</evidence>
<feature type="domain" description="RING-type" evidence="2">
    <location>
        <begin position="446"/>
        <end position="500"/>
    </location>
</feature>
<reference evidence="3 5" key="1">
    <citation type="submission" date="2016-02" db="EMBL/GenBank/DDBJ databases">
        <title>Discovery of a natural microsporidian pathogen with a broad tissue tropism in Caenorhabditis elegans.</title>
        <authorList>
            <person name="Luallen R.J."/>
            <person name="Reinke A.W."/>
            <person name="Tong L."/>
            <person name="Botts M.R."/>
            <person name="Felix M.-A."/>
            <person name="Troemel E.R."/>
        </authorList>
    </citation>
    <scope>NUCLEOTIDE SEQUENCE [LARGE SCALE GENOMIC DNA]</scope>
    <source>
        <strain evidence="3 5">JUm2807</strain>
    </source>
</reference>
<keyword evidence="1" id="KW-0479">Metal-binding</keyword>
<evidence type="ECO:0000313" key="3">
    <source>
        <dbReference type="EMBL" id="OAG29904.1"/>
    </source>
</evidence>
<dbReference type="InterPro" id="IPR001841">
    <property type="entry name" value="Znf_RING"/>
</dbReference>
<dbReference type="SUPFAM" id="SSF57850">
    <property type="entry name" value="RING/U-box"/>
    <property type="match status" value="1"/>
</dbReference>
<dbReference type="EMBL" id="LTDL01000038">
    <property type="protein sequence ID" value="OAG29904.1"/>
    <property type="molecule type" value="Genomic_DNA"/>
</dbReference>
<dbReference type="SMART" id="SM00184">
    <property type="entry name" value="RING"/>
    <property type="match status" value="1"/>
</dbReference>
<dbReference type="AlphaFoldDB" id="A0A177ED76"/>
<dbReference type="Proteomes" id="UP000185944">
    <property type="component" value="Unassembled WGS sequence"/>
</dbReference>
<keyword evidence="1" id="KW-0863">Zinc-finger</keyword>
<comment type="caution">
    <text evidence="3">The sequence shown here is derived from an EMBL/GenBank/DDBJ whole genome shotgun (WGS) entry which is preliminary data.</text>
</comment>
<sequence length="538" mass="60521">MQFRNAAKEATRPTLEGVVQSASVLQPRIAETIAFFGRCGVELGVDEGGKMDNLTKPRLSIYLAEHPVDQIPDNIVPGLELTWILIYGAGSYTAEYTEDTEKSRLLKIMKVFGRSNPKTIGFVNIRFTEPCTLRAIKPRKQGRVGAGASLRLLVSPSVLELSYMTKDALDWVLGAYHFEKSLTVRVIGSSARSLDFLDNLSCKVLEALYLRSLLHLESMFCAFFKTLARTTQLGLEDLPPNISIPPIIIDTLKLSNVTSMPASLFLQVLRTCTKTSYFFDVETIRINGLSDDMMRRPLKALTYTHGRYLRMCTVALQSRSGLEETKEGLIQKVQWVKRYFACPKAIEIDNDLPDPEESGVPEEIVGYTVVVQDYPHLDSLVVDGQRLPLYRTQNPCLQRARPGQVAMAEFPFSLFFEWALKKVGCLLAEKVEGFIPTKKRFPAYTCMICFYAIKSLSSRTMSTPKTFMVLPCHHYCCRLCLEDLAASQPRSSTLKCPACRASFAYQEVLLVYMDASGMYSTKTEDFIYTPPQKPLLIE</sequence>
<keyword evidence="1" id="KW-0862">Zinc</keyword>
<dbReference type="GO" id="GO:0008270">
    <property type="term" value="F:zinc ion binding"/>
    <property type="evidence" value="ECO:0007669"/>
    <property type="project" value="UniProtKB-KW"/>
</dbReference>
<evidence type="ECO:0000259" key="2">
    <source>
        <dbReference type="PROSITE" id="PS50089"/>
    </source>
</evidence>
<keyword evidence="5" id="KW-1185">Reference proteome</keyword>
<dbReference type="EMBL" id="LTDL01000009">
    <property type="protein sequence ID" value="OAG32274.1"/>
    <property type="molecule type" value="Genomic_DNA"/>
</dbReference>
<gene>
    <name evidence="3" type="ORF">NEDG_01451</name>
    <name evidence="4" type="ORF">NEDG_02141</name>
</gene>
<dbReference type="RefSeq" id="XP_067544456.1">
    <property type="nucleotide sequence ID" value="XM_067688869.1"/>
</dbReference>
<organism evidence="3 5">
    <name type="scientific">Nematocida displodere</name>
    <dbReference type="NCBI Taxonomy" id="1805483"/>
    <lineage>
        <taxon>Eukaryota</taxon>
        <taxon>Fungi</taxon>
        <taxon>Fungi incertae sedis</taxon>
        <taxon>Microsporidia</taxon>
        <taxon>Nematocida</taxon>
    </lineage>
</organism>
<dbReference type="VEuPathDB" id="MicrosporidiaDB:NEDG_02141"/>
<dbReference type="PROSITE" id="PS50089">
    <property type="entry name" value="ZF_RING_2"/>
    <property type="match status" value="1"/>
</dbReference>
<dbReference type="Gene3D" id="3.30.40.10">
    <property type="entry name" value="Zinc/RING finger domain, C3HC4 (zinc finger)"/>
    <property type="match status" value="1"/>
</dbReference>
<dbReference type="InterPro" id="IPR013083">
    <property type="entry name" value="Znf_RING/FYVE/PHD"/>
</dbReference>
<proteinExistence type="predicted"/>
<evidence type="ECO:0000313" key="4">
    <source>
        <dbReference type="EMBL" id="OAG32274.1"/>
    </source>
</evidence>
<protein>
    <recommendedName>
        <fullName evidence="2">RING-type domain-containing protein</fullName>
    </recommendedName>
</protein>
<name>A0A177ED76_9MICR</name>